<feature type="transmembrane region" description="Helical" evidence="1">
    <location>
        <begin position="379"/>
        <end position="396"/>
    </location>
</feature>
<accession>A0AAW6VI05</accession>
<gene>
    <name evidence="2" type="ORF">PT517_10925</name>
</gene>
<feature type="transmembrane region" description="Helical" evidence="1">
    <location>
        <begin position="182"/>
        <end position="203"/>
    </location>
</feature>
<dbReference type="RefSeq" id="WP_152060311.1">
    <property type="nucleotide sequence ID" value="NZ_CABVSN010000025.1"/>
</dbReference>
<evidence type="ECO:0000313" key="2">
    <source>
        <dbReference type="EMBL" id="MDK2042288.1"/>
    </source>
</evidence>
<name>A0AAW6VI05_9BACT</name>
<feature type="transmembrane region" description="Helical" evidence="1">
    <location>
        <begin position="48"/>
        <end position="68"/>
    </location>
</feature>
<protein>
    <submittedName>
        <fullName evidence="2">Oligosaccharide repeat unit polymerase</fullName>
    </submittedName>
</protein>
<feature type="transmembrane region" description="Helical" evidence="1">
    <location>
        <begin position="138"/>
        <end position="155"/>
    </location>
</feature>
<keyword evidence="1" id="KW-0472">Membrane</keyword>
<dbReference type="Proteomes" id="UP001237501">
    <property type="component" value="Unassembled WGS sequence"/>
</dbReference>
<keyword evidence="1" id="KW-1133">Transmembrane helix</keyword>
<comment type="caution">
    <text evidence="2">The sequence shown here is derived from an EMBL/GenBank/DDBJ whole genome shotgun (WGS) entry which is preliminary data.</text>
</comment>
<sequence length="428" mass="51089">MTKYKNTVLSKNIYLEFISAIVLKLVLDYAYIYITLKVNIDGFYHGNFYLFNYLIGWILALNIFLFLQYKRDIKIYPIFLMLYVFYILPNIVYYSFENLSLKFLIFILAPYIVILLLVKNFDLKIDNKLKLNVDIKYLIYFSIIFALVTLFHLIWTTNADFVLDFRKVYQFREKYDISNNGIWGYLNNWVKIFVLFLFAYALYTKRYFWAVSSILIMFSFYIFTGNKSTFVSLFIVLFFYILYKIKWNTSTILFFFIFLFGSIVIFAKTTGEIWLISIAIRRALYVPAVLNFAYFEFFSKNEFIYWSNSILKYFFEYPYDKNFPFLIGEYLKKPDTYANTGFIAVSFAHAGLWGIVFYTILASVIMNIINYFIVDKMKFIQFSIIFLPIFTFFTVTDLTTTILTHGLLVSILLIIFIYSTKDNFKCVE</sequence>
<organism evidence="2 3">
    <name type="scientific">Aliarcobacter butzleri</name>
    <dbReference type="NCBI Taxonomy" id="28197"/>
    <lineage>
        <taxon>Bacteria</taxon>
        <taxon>Pseudomonadati</taxon>
        <taxon>Campylobacterota</taxon>
        <taxon>Epsilonproteobacteria</taxon>
        <taxon>Campylobacterales</taxon>
        <taxon>Arcobacteraceae</taxon>
        <taxon>Aliarcobacter</taxon>
    </lineage>
</organism>
<proteinExistence type="predicted"/>
<dbReference type="AlphaFoldDB" id="A0AAW6VI05"/>
<feature type="transmembrane region" description="Helical" evidence="1">
    <location>
        <begin position="12"/>
        <end position="36"/>
    </location>
</feature>
<feature type="transmembrane region" description="Helical" evidence="1">
    <location>
        <begin position="247"/>
        <end position="266"/>
    </location>
</feature>
<evidence type="ECO:0000313" key="3">
    <source>
        <dbReference type="Proteomes" id="UP001237501"/>
    </source>
</evidence>
<feature type="transmembrane region" description="Helical" evidence="1">
    <location>
        <begin position="75"/>
        <end position="93"/>
    </location>
</feature>
<feature type="transmembrane region" description="Helical" evidence="1">
    <location>
        <begin position="402"/>
        <end position="420"/>
    </location>
</feature>
<feature type="transmembrane region" description="Helical" evidence="1">
    <location>
        <begin position="273"/>
        <end position="295"/>
    </location>
</feature>
<feature type="transmembrane region" description="Helical" evidence="1">
    <location>
        <begin position="99"/>
        <end position="118"/>
    </location>
</feature>
<reference evidence="2" key="1">
    <citation type="journal article" date="2023" name="Antibiotics">
        <title>Genomic Characterization of Antibiotic-Resistant Campylobacterales Isolated from Chilean Poultry Meat.</title>
        <authorList>
            <person name="Concha-Toloza M."/>
            <person name="Lopez-Cantillo M."/>
            <person name="Molina-Mora J.A."/>
            <person name="Collado L."/>
        </authorList>
    </citation>
    <scope>NUCLEOTIDE SEQUENCE</scope>
    <source>
        <strain evidence="2">FR1p153A2</strain>
    </source>
</reference>
<feature type="transmembrane region" description="Helical" evidence="1">
    <location>
        <begin position="215"/>
        <end position="241"/>
    </location>
</feature>
<feature type="transmembrane region" description="Helical" evidence="1">
    <location>
        <begin position="350"/>
        <end position="372"/>
    </location>
</feature>
<keyword evidence="1" id="KW-0812">Transmembrane</keyword>
<evidence type="ECO:0000256" key="1">
    <source>
        <dbReference type="SAM" id="Phobius"/>
    </source>
</evidence>
<reference evidence="2" key="2">
    <citation type="submission" date="2023-02" db="EMBL/GenBank/DDBJ databases">
        <authorList>
            <person name="Concha-Toloza M."/>
            <person name="Lopez-Cantillo M."/>
            <person name="Molina-Mora J."/>
            <person name="Collado L."/>
        </authorList>
    </citation>
    <scope>NUCLEOTIDE SEQUENCE</scope>
    <source>
        <strain evidence="2">FR1p153A2</strain>
    </source>
</reference>
<dbReference type="EMBL" id="JAQTJK010000016">
    <property type="protein sequence ID" value="MDK2042288.1"/>
    <property type="molecule type" value="Genomic_DNA"/>
</dbReference>